<reference evidence="1" key="1">
    <citation type="submission" date="2023-04" db="EMBL/GenBank/DDBJ databases">
        <title>Candida boidinii NBRC 1967.</title>
        <authorList>
            <person name="Ichikawa N."/>
            <person name="Sato H."/>
            <person name="Tonouchi N."/>
        </authorList>
    </citation>
    <scope>NUCLEOTIDE SEQUENCE</scope>
    <source>
        <strain evidence="1">NBRC 1967</strain>
    </source>
</reference>
<evidence type="ECO:0000313" key="2">
    <source>
        <dbReference type="Proteomes" id="UP001165101"/>
    </source>
</evidence>
<accession>A0ACB5U4Z5</accession>
<name>A0ACB5U4Z5_CANBO</name>
<evidence type="ECO:0000313" key="1">
    <source>
        <dbReference type="EMBL" id="GMF02120.1"/>
    </source>
</evidence>
<proteinExistence type="predicted"/>
<organism evidence="1 2">
    <name type="scientific">Candida boidinii</name>
    <name type="common">Yeast</name>
    <dbReference type="NCBI Taxonomy" id="5477"/>
    <lineage>
        <taxon>Eukaryota</taxon>
        <taxon>Fungi</taxon>
        <taxon>Dikarya</taxon>
        <taxon>Ascomycota</taxon>
        <taxon>Saccharomycotina</taxon>
        <taxon>Pichiomycetes</taxon>
        <taxon>Pichiales</taxon>
        <taxon>Pichiaceae</taxon>
        <taxon>Ogataea</taxon>
        <taxon>Ogataea/Candida clade</taxon>
    </lineage>
</organism>
<comment type="caution">
    <text evidence="1">The sequence shown here is derived from an EMBL/GenBank/DDBJ whole genome shotgun (WGS) entry which is preliminary data.</text>
</comment>
<protein>
    <submittedName>
        <fullName evidence="1">Unnamed protein product</fullName>
    </submittedName>
</protein>
<gene>
    <name evidence="1" type="ORF">Cboi01_000603500</name>
</gene>
<keyword evidence="2" id="KW-1185">Reference proteome</keyword>
<sequence>MQTSQVFEDFEDKTGLRFSWNLIPNKQNELLKLSVPLACLYQPLRTMDQPILLNEPPIVCRGCQGILNPYCQPDLNTQSWTCCFCFMRNALPPHYHHQLPFSTNQDCVNVEYNLPIVSNVTPPIYIFVVDTCIDKENIESLTSTLQNSISSLPPDSIVGFISFGKNVNIHELGNFEMDTSYVFNGAKEYTVDQIEKHLNILSSDLRNNNNNNKQNGINGVGGEFPELKGVQDQQ</sequence>
<dbReference type="EMBL" id="BSXV01005366">
    <property type="protein sequence ID" value="GMF02120.1"/>
    <property type="molecule type" value="Genomic_DNA"/>
</dbReference>
<dbReference type="Proteomes" id="UP001165101">
    <property type="component" value="Unassembled WGS sequence"/>
</dbReference>